<evidence type="ECO:0000313" key="3">
    <source>
        <dbReference type="EMBL" id="SVB20731.1"/>
    </source>
</evidence>
<dbReference type="InterPro" id="IPR001789">
    <property type="entry name" value="Sig_transdc_resp-reg_receiver"/>
</dbReference>
<feature type="non-terminal residue" evidence="3">
    <location>
        <position position="274"/>
    </location>
</feature>
<organism evidence="3">
    <name type="scientific">marine metagenome</name>
    <dbReference type="NCBI Taxonomy" id="408172"/>
    <lineage>
        <taxon>unclassified sequences</taxon>
        <taxon>metagenomes</taxon>
        <taxon>ecological metagenomes</taxon>
    </lineage>
</organism>
<name>A0A382C4U1_9ZZZZ</name>
<dbReference type="InterPro" id="IPR050595">
    <property type="entry name" value="Bact_response_regulator"/>
</dbReference>
<dbReference type="Pfam" id="PF00072">
    <property type="entry name" value="Response_reg"/>
    <property type="match status" value="1"/>
</dbReference>
<dbReference type="EMBL" id="UINC01032675">
    <property type="protein sequence ID" value="SVB20731.1"/>
    <property type="molecule type" value="Genomic_DNA"/>
</dbReference>
<evidence type="ECO:0000259" key="2">
    <source>
        <dbReference type="PROSITE" id="PS50110"/>
    </source>
</evidence>
<keyword evidence="1" id="KW-0597">Phosphoprotein</keyword>
<evidence type="ECO:0000256" key="1">
    <source>
        <dbReference type="ARBA" id="ARBA00022553"/>
    </source>
</evidence>
<dbReference type="Gene3D" id="3.40.50.2300">
    <property type="match status" value="1"/>
</dbReference>
<dbReference type="SMART" id="SM00448">
    <property type="entry name" value="REC"/>
    <property type="match status" value="1"/>
</dbReference>
<dbReference type="AlphaFoldDB" id="A0A382C4U1"/>
<protein>
    <recommendedName>
        <fullName evidence="2">Response regulatory domain-containing protein</fullName>
    </recommendedName>
</protein>
<dbReference type="CDD" id="cd00156">
    <property type="entry name" value="REC"/>
    <property type="match status" value="1"/>
</dbReference>
<feature type="domain" description="Response regulatory" evidence="2">
    <location>
        <begin position="7"/>
        <end position="121"/>
    </location>
</feature>
<dbReference type="PANTHER" id="PTHR44591">
    <property type="entry name" value="STRESS RESPONSE REGULATOR PROTEIN 1"/>
    <property type="match status" value="1"/>
</dbReference>
<reference evidence="3" key="1">
    <citation type="submission" date="2018-05" db="EMBL/GenBank/DDBJ databases">
        <authorList>
            <person name="Lanie J.A."/>
            <person name="Ng W.-L."/>
            <person name="Kazmierczak K.M."/>
            <person name="Andrzejewski T.M."/>
            <person name="Davidsen T.M."/>
            <person name="Wayne K.J."/>
            <person name="Tettelin H."/>
            <person name="Glass J.I."/>
            <person name="Rusch D."/>
            <person name="Podicherti R."/>
            <person name="Tsui H.-C.T."/>
            <person name="Winkler M.E."/>
        </authorList>
    </citation>
    <scope>NUCLEOTIDE SEQUENCE</scope>
</reference>
<dbReference type="GO" id="GO:0000160">
    <property type="term" value="P:phosphorelay signal transduction system"/>
    <property type="evidence" value="ECO:0007669"/>
    <property type="project" value="InterPro"/>
</dbReference>
<dbReference type="SUPFAM" id="SSF52172">
    <property type="entry name" value="CheY-like"/>
    <property type="match status" value="1"/>
</dbReference>
<sequence length="274" mass="32104">MEKSRGHILWVDDEIHHLKPHILFLEEKGYLLSQTTNGHDAVALTDQTHYDLILLDQSMPGMDGLETLSELKKIRASIPVIMITKTEDEWLMDEAITGQVEQFLIKPVNPSQIFMACKQTLERIQLREKKFTSDYLKDFQNIDLRLQESINADGWWELYNRLVDWQIIFDRYKDTGLGSILEEQIGSCNREFGHFIHKNYTSWLNSKDRPNLSPDIVPKFVKPVLEKNEKVCLLVVDCLRHDHFKSILPILELFFIIEMHYNFSLLPSATPYSR</sequence>
<gene>
    <name evidence="3" type="ORF">METZ01_LOCUS173585</name>
</gene>
<accession>A0A382C4U1</accession>
<dbReference type="PANTHER" id="PTHR44591:SF3">
    <property type="entry name" value="RESPONSE REGULATORY DOMAIN-CONTAINING PROTEIN"/>
    <property type="match status" value="1"/>
</dbReference>
<dbReference type="InterPro" id="IPR011006">
    <property type="entry name" value="CheY-like_superfamily"/>
</dbReference>
<dbReference type="PROSITE" id="PS50110">
    <property type="entry name" value="RESPONSE_REGULATORY"/>
    <property type="match status" value="1"/>
</dbReference>
<proteinExistence type="predicted"/>
<dbReference type="Pfam" id="PF08665">
    <property type="entry name" value="PglZ"/>
    <property type="match status" value="1"/>
</dbReference>